<reference evidence="1" key="1">
    <citation type="journal article" date="2016" name="Gigascience">
        <title>De novo construction of an expanded transcriptome assembly for the western tarnished plant bug, Lygus hesperus.</title>
        <authorList>
            <person name="Tassone E.E."/>
            <person name="Geib S.M."/>
            <person name="Hall B."/>
            <person name="Fabrick J.A."/>
            <person name="Brent C.S."/>
            <person name="Hull J.J."/>
        </authorList>
    </citation>
    <scope>NUCLEOTIDE SEQUENCE</scope>
</reference>
<dbReference type="AlphaFoldDB" id="A0A146LA55"/>
<organism evidence="1">
    <name type="scientific">Lygus hesperus</name>
    <name type="common">Western plant bug</name>
    <dbReference type="NCBI Taxonomy" id="30085"/>
    <lineage>
        <taxon>Eukaryota</taxon>
        <taxon>Metazoa</taxon>
        <taxon>Ecdysozoa</taxon>
        <taxon>Arthropoda</taxon>
        <taxon>Hexapoda</taxon>
        <taxon>Insecta</taxon>
        <taxon>Pterygota</taxon>
        <taxon>Neoptera</taxon>
        <taxon>Paraneoptera</taxon>
        <taxon>Hemiptera</taxon>
        <taxon>Heteroptera</taxon>
        <taxon>Panheteroptera</taxon>
        <taxon>Cimicomorpha</taxon>
        <taxon>Miridae</taxon>
        <taxon>Mirini</taxon>
        <taxon>Lygus</taxon>
    </lineage>
</organism>
<dbReference type="SUPFAM" id="SSF51206">
    <property type="entry name" value="cAMP-binding domain-like"/>
    <property type="match status" value="1"/>
</dbReference>
<protein>
    <recommendedName>
        <fullName evidence="2">Cyclic nucleotide-binding domain-containing protein</fullName>
    </recommendedName>
</protein>
<evidence type="ECO:0008006" key="2">
    <source>
        <dbReference type="Google" id="ProtNLM"/>
    </source>
</evidence>
<proteinExistence type="predicted"/>
<dbReference type="EMBL" id="GDHC01014637">
    <property type="protein sequence ID" value="JAQ03992.1"/>
    <property type="molecule type" value="Transcribed_RNA"/>
</dbReference>
<name>A0A146LA55_LYGHE</name>
<gene>
    <name evidence="1" type="ORF">g.29207</name>
</gene>
<dbReference type="InterPro" id="IPR018490">
    <property type="entry name" value="cNMP-bd_dom_sf"/>
</dbReference>
<sequence length="116" mass="13475">MRAQQIAKPNKMPLSLRRDLLFRFCFTSAQQSAFYQLCTPCVFLPGERITFTGQKVTHFIVILSGTARFVVTCKGQVEQNEVIFPIPIEENELYDKSKQRLSANRTFYKKQQYTAE</sequence>
<evidence type="ECO:0000313" key="1">
    <source>
        <dbReference type="EMBL" id="JAQ03992.1"/>
    </source>
</evidence>
<accession>A0A146LA55</accession>